<dbReference type="InterPro" id="IPR036388">
    <property type="entry name" value="WH-like_DNA-bd_sf"/>
</dbReference>
<comment type="subcellular location">
    <subcellularLocation>
        <location evidence="3">Nucleus</location>
    </subcellularLocation>
</comment>
<sequence>MADALLNDKNELSITLKVRNSRAKGLRASRDGRAKQICFPGKTEDEAWRFAVVLRILELMHEALRNDVVMSKRDIYYRDPALFGNQTYVDRYVDDIALTFGLSRASLNVCAVAKGLVAGAFTIYRKDGSSTIANNDREGLLVPSLRDIQAIDVKMVNWILVIEKEATFRSITAGPFWDTIATQGIVLTGKGYPDLSTRALLHFLSTASPENGFASPPVYGLADFDPDGLSILSTYRRGSKSLAHESEAHCIPQLQWLGLRSENLYMDQANTHASQGLLKLTTRDRKKAVNMLVRNDDWEVPEEWKAELRTMLMLNTKAELQLLDATRHGTADLLTAKLSGCT</sequence>
<evidence type="ECO:0000256" key="8">
    <source>
        <dbReference type="ARBA" id="ARBA00023029"/>
    </source>
</evidence>
<comment type="catalytic activity">
    <reaction evidence="1 12">
        <text>ATP-dependent breakage, passage and rejoining of double-stranded DNA.</text>
        <dbReference type="EC" id="5.6.2.2"/>
    </reaction>
</comment>
<dbReference type="GO" id="GO:0003677">
    <property type="term" value="F:DNA binding"/>
    <property type="evidence" value="ECO:0007669"/>
    <property type="project" value="UniProtKB-UniRule"/>
</dbReference>
<dbReference type="FunFam" id="3.40.1360.10:FF:000018">
    <property type="entry name" value="Type II DNA topoisomerase VI subunit A"/>
    <property type="match status" value="1"/>
</dbReference>
<dbReference type="HOGENOM" id="CLU_037229_0_0_1"/>
<dbReference type="OrthoDB" id="5377392at2759"/>
<dbReference type="PROSITE" id="PS52041">
    <property type="entry name" value="TOPO_IIB"/>
    <property type="match status" value="1"/>
</dbReference>
<dbReference type="EMBL" id="KB446540">
    <property type="protein sequence ID" value="EME42796.1"/>
    <property type="molecule type" value="Genomic_DNA"/>
</dbReference>
<dbReference type="InterPro" id="IPR036078">
    <property type="entry name" value="Spo11/TopoVI_A_sf"/>
</dbReference>
<dbReference type="Pfam" id="PF21180">
    <property type="entry name" value="TOP6A-Spo11_Toprim"/>
    <property type="match status" value="1"/>
</dbReference>
<evidence type="ECO:0000256" key="11">
    <source>
        <dbReference type="ARBA" id="ARBA00023242"/>
    </source>
</evidence>
<comment type="cofactor">
    <cofactor evidence="2">
        <name>Mg(2+)</name>
        <dbReference type="ChEBI" id="CHEBI:18420"/>
    </cofactor>
</comment>
<dbReference type="CDD" id="cd00223">
    <property type="entry name" value="TOPRIM_TopoIIB_SPO"/>
    <property type="match status" value="1"/>
</dbReference>
<dbReference type="GO" id="GO:0000706">
    <property type="term" value="P:meiotic DNA double-strand break processing"/>
    <property type="evidence" value="ECO:0007669"/>
    <property type="project" value="TreeGrafter"/>
</dbReference>
<dbReference type="GO" id="GO:0005524">
    <property type="term" value="F:ATP binding"/>
    <property type="evidence" value="ECO:0007669"/>
    <property type="project" value="InterPro"/>
</dbReference>
<dbReference type="PANTHER" id="PTHR10848">
    <property type="entry name" value="MEIOTIC RECOMBINATION PROTEIN SPO11"/>
    <property type="match status" value="1"/>
</dbReference>
<dbReference type="AlphaFoldDB" id="M2YLA7"/>
<dbReference type="EC" id="5.6.2.2" evidence="5"/>
<dbReference type="InterPro" id="IPR034136">
    <property type="entry name" value="TOPRIM_Topo6A/Spo11"/>
</dbReference>
<keyword evidence="10 12" id="KW-0413">Isomerase</keyword>
<comment type="similarity">
    <text evidence="4 12">Belongs to the TOP6A family.</text>
</comment>
<dbReference type="InterPro" id="IPR013048">
    <property type="entry name" value="Meiotic_Spo11"/>
</dbReference>
<dbReference type="InterPro" id="IPR013049">
    <property type="entry name" value="Spo11/TopoVI_A_N"/>
</dbReference>
<evidence type="ECO:0000256" key="9">
    <source>
        <dbReference type="ARBA" id="ARBA00023125"/>
    </source>
</evidence>
<dbReference type="eggNOG" id="KOG2795">
    <property type="taxonomic scope" value="Eukaryota"/>
</dbReference>
<evidence type="ECO:0000259" key="14">
    <source>
        <dbReference type="Pfam" id="PF21180"/>
    </source>
</evidence>
<evidence type="ECO:0000256" key="2">
    <source>
        <dbReference type="ARBA" id="ARBA00001946"/>
    </source>
</evidence>
<feature type="active site" description="O-(5'-phospho-DNA)-tyrosine intermediate" evidence="12">
    <location>
        <position position="77"/>
    </location>
</feature>
<keyword evidence="6" id="KW-0479">Metal-binding</keyword>
<dbReference type="PRINTS" id="PR01550">
    <property type="entry name" value="TOP6AFAMILY"/>
</dbReference>
<dbReference type="SUPFAM" id="SSF56726">
    <property type="entry name" value="DNA topoisomerase IV, alpha subunit"/>
    <property type="match status" value="1"/>
</dbReference>
<gene>
    <name evidence="15" type="ORF">DOTSEDRAFT_131971</name>
</gene>
<proteinExistence type="inferred from homology"/>
<dbReference type="OMA" id="IYYLDPV"/>
<evidence type="ECO:0000256" key="10">
    <source>
        <dbReference type="ARBA" id="ARBA00023235"/>
    </source>
</evidence>
<keyword evidence="8 12" id="KW-0799">Topoisomerase</keyword>
<dbReference type="Gene3D" id="1.10.10.10">
    <property type="entry name" value="Winged helix-like DNA-binding domain superfamily/Winged helix DNA-binding domain"/>
    <property type="match status" value="1"/>
</dbReference>
<evidence type="ECO:0000313" key="16">
    <source>
        <dbReference type="Proteomes" id="UP000016933"/>
    </source>
</evidence>
<dbReference type="GO" id="GO:0003918">
    <property type="term" value="F:DNA topoisomerase type II (double strand cut, ATP-hydrolyzing) activity"/>
    <property type="evidence" value="ECO:0007669"/>
    <property type="project" value="UniProtKB-UniRule"/>
</dbReference>
<evidence type="ECO:0000256" key="6">
    <source>
        <dbReference type="ARBA" id="ARBA00022723"/>
    </source>
</evidence>
<evidence type="ECO:0000313" key="15">
    <source>
        <dbReference type="EMBL" id="EME42796.1"/>
    </source>
</evidence>
<organism evidence="15 16">
    <name type="scientific">Dothistroma septosporum (strain NZE10 / CBS 128990)</name>
    <name type="common">Red band needle blight fungus</name>
    <name type="synonym">Mycosphaerella pini</name>
    <dbReference type="NCBI Taxonomy" id="675120"/>
    <lineage>
        <taxon>Eukaryota</taxon>
        <taxon>Fungi</taxon>
        <taxon>Dikarya</taxon>
        <taxon>Ascomycota</taxon>
        <taxon>Pezizomycotina</taxon>
        <taxon>Dothideomycetes</taxon>
        <taxon>Dothideomycetidae</taxon>
        <taxon>Mycosphaerellales</taxon>
        <taxon>Mycosphaerellaceae</taxon>
        <taxon>Dothistroma</taxon>
    </lineage>
</organism>
<evidence type="ECO:0000256" key="7">
    <source>
        <dbReference type="ARBA" id="ARBA00022842"/>
    </source>
</evidence>
<evidence type="ECO:0000256" key="4">
    <source>
        <dbReference type="ARBA" id="ARBA00006559"/>
    </source>
</evidence>
<name>M2YLA7_DOTSN</name>
<dbReference type="GO" id="GO:0000228">
    <property type="term" value="C:nuclear chromosome"/>
    <property type="evidence" value="ECO:0007669"/>
    <property type="project" value="TreeGrafter"/>
</dbReference>
<evidence type="ECO:0000256" key="5">
    <source>
        <dbReference type="ARBA" id="ARBA00012895"/>
    </source>
</evidence>
<accession>M2YLA7</accession>
<protein>
    <recommendedName>
        <fullName evidence="5">DNA topoisomerase (ATP-hydrolyzing)</fullName>
        <ecNumber evidence="5">5.6.2.2</ecNumber>
    </recommendedName>
</protein>
<dbReference type="STRING" id="675120.M2YLA7"/>
<keyword evidence="16" id="KW-1185">Reference proteome</keyword>
<keyword evidence="9 12" id="KW-0238">DNA-binding</keyword>
<dbReference type="PRINTS" id="PR01551">
    <property type="entry name" value="SPO11HOMOLOG"/>
</dbReference>
<dbReference type="InterPro" id="IPR002815">
    <property type="entry name" value="Spo11/TopoVI_A"/>
</dbReference>
<dbReference type="Proteomes" id="UP000016933">
    <property type="component" value="Unassembled WGS sequence"/>
</dbReference>
<keyword evidence="7" id="KW-0460">Magnesium</keyword>
<evidence type="ECO:0000259" key="13">
    <source>
        <dbReference type="Pfam" id="PF04406"/>
    </source>
</evidence>
<evidence type="ECO:0000256" key="1">
    <source>
        <dbReference type="ARBA" id="ARBA00000185"/>
    </source>
</evidence>
<dbReference type="Gene3D" id="3.40.1360.10">
    <property type="match status" value="1"/>
</dbReference>
<feature type="domain" description="Spo11/DNA topoisomerase VI subunit A N-terminal" evidence="13">
    <location>
        <begin position="48"/>
        <end position="109"/>
    </location>
</feature>
<dbReference type="Pfam" id="PF04406">
    <property type="entry name" value="TP6A_N"/>
    <property type="match status" value="1"/>
</dbReference>
<dbReference type="GO" id="GO:0042138">
    <property type="term" value="P:meiotic DNA double-strand break formation"/>
    <property type="evidence" value="ECO:0007669"/>
    <property type="project" value="InterPro"/>
</dbReference>
<feature type="domain" description="Topoisomerase 6 subunit A/Spo11 TOPRIM" evidence="14">
    <location>
        <begin position="159"/>
        <end position="326"/>
    </location>
</feature>
<dbReference type="GO" id="GO:0046872">
    <property type="term" value="F:metal ion binding"/>
    <property type="evidence" value="ECO:0007669"/>
    <property type="project" value="UniProtKB-KW"/>
</dbReference>
<dbReference type="PANTHER" id="PTHR10848:SF0">
    <property type="entry name" value="MEIOTIC RECOMBINATION PROTEIN SPO11"/>
    <property type="match status" value="1"/>
</dbReference>
<evidence type="ECO:0000256" key="12">
    <source>
        <dbReference type="PROSITE-ProRule" id="PRU01385"/>
    </source>
</evidence>
<reference evidence="15 16" key="2">
    <citation type="journal article" date="2012" name="PLoS Pathog.">
        <title>Diverse lifestyles and strategies of plant pathogenesis encoded in the genomes of eighteen Dothideomycetes fungi.</title>
        <authorList>
            <person name="Ohm R.A."/>
            <person name="Feau N."/>
            <person name="Henrissat B."/>
            <person name="Schoch C.L."/>
            <person name="Horwitz B.A."/>
            <person name="Barry K.W."/>
            <person name="Condon B.J."/>
            <person name="Copeland A.C."/>
            <person name="Dhillon B."/>
            <person name="Glaser F."/>
            <person name="Hesse C.N."/>
            <person name="Kosti I."/>
            <person name="LaButti K."/>
            <person name="Lindquist E.A."/>
            <person name="Lucas S."/>
            <person name="Salamov A.A."/>
            <person name="Bradshaw R.E."/>
            <person name="Ciuffetti L."/>
            <person name="Hamelin R.C."/>
            <person name="Kema G.H.J."/>
            <person name="Lawrence C."/>
            <person name="Scott J.A."/>
            <person name="Spatafora J.W."/>
            <person name="Turgeon B.G."/>
            <person name="de Wit P.J.G.M."/>
            <person name="Zhong S."/>
            <person name="Goodwin S.B."/>
            <person name="Grigoriev I.V."/>
        </authorList>
    </citation>
    <scope>NUCLEOTIDE SEQUENCE [LARGE SCALE GENOMIC DNA]</scope>
    <source>
        <strain evidence="16">NZE10 / CBS 128990</strain>
    </source>
</reference>
<evidence type="ECO:0000256" key="3">
    <source>
        <dbReference type="ARBA" id="ARBA00004123"/>
    </source>
</evidence>
<reference evidence="16" key="1">
    <citation type="journal article" date="2012" name="PLoS Genet.">
        <title>The genomes of the fungal plant pathogens Cladosporium fulvum and Dothistroma septosporum reveal adaptation to different hosts and lifestyles but also signatures of common ancestry.</title>
        <authorList>
            <person name="de Wit P.J.G.M."/>
            <person name="van der Burgt A."/>
            <person name="Oekmen B."/>
            <person name="Stergiopoulos I."/>
            <person name="Abd-Elsalam K.A."/>
            <person name="Aerts A.L."/>
            <person name="Bahkali A.H."/>
            <person name="Beenen H.G."/>
            <person name="Chettri P."/>
            <person name="Cox M.P."/>
            <person name="Datema E."/>
            <person name="de Vries R.P."/>
            <person name="Dhillon B."/>
            <person name="Ganley A.R."/>
            <person name="Griffiths S.A."/>
            <person name="Guo Y."/>
            <person name="Hamelin R.C."/>
            <person name="Henrissat B."/>
            <person name="Kabir M.S."/>
            <person name="Jashni M.K."/>
            <person name="Kema G."/>
            <person name="Klaubauf S."/>
            <person name="Lapidus A."/>
            <person name="Levasseur A."/>
            <person name="Lindquist E."/>
            <person name="Mehrabi R."/>
            <person name="Ohm R.A."/>
            <person name="Owen T.J."/>
            <person name="Salamov A."/>
            <person name="Schwelm A."/>
            <person name="Schijlen E."/>
            <person name="Sun H."/>
            <person name="van den Burg H.A."/>
            <person name="van Ham R.C.H.J."/>
            <person name="Zhang S."/>
            <person name="Goodwin S.B."/>
            <person name="Grigoriev I.V."/>
            <person name="Collemare J."/>
            <person name="Bradshaw R.E."/>
        </authorList>
    </citation>
    <scope>NUCLEOTIDE SEQUENCE [LARGE SCALE GENOMIC DNA]</scope>
    <source>
        <strain evidence="16">NZE10 / CBS 128990</strain>
    </source>
</reference>
<keyword evidence="11" id="KW-0539">Nucleus</keyword>
<dbReference type="GO" id="GO:0007131">
    <property type="term" value="P:reciprocal meiotic recombination"/>
    <property type="evidence" value="ECO:0007669"/>
    <property type="project" value="TreeGrafter"/>
</dbReference>